<accession>A0A2T4IIY8</accession>
<protein>
    <submittedName>
        <fullName evidence="1">NAD(+)--dinitrogen-reductase ADP-D-ribosyltransferase</fullName>
    </submittedName>
</protein>
<dbReference type="GO" id="GO:0009399">
    <property type="term" value="P:nitrogen fixation"/>
    <property type="evidence" value="ECO:0007669"/>
    <property type="project" value="InterPro"/>
</dbReference>
<reference evidence="1 2" key="1">
    <citation type="submission" date="2018-03" db="EMBL/GenBank/DDBJ databases">
        <authorList>
            <person name="Keele B.F."/>
        </authorList>
    </citation>
    <scope>NUCLEOTIDE SEQUENCE [LARGE SCALE GENOMIC DNA]</scope>
    <source>
        <strain evidence="1 2">D20</strain>
    </source>
</reference>
<evidence type="ECO:0000313" key="2">
    <source>
        <dbReference type="Proteomes" id="UP000241193"/>
    </source>
</evidence>
<evidence type="ECO:0000313" key="1">
    <source>
        <dbReference type="EMBL" id="PTD97712.1"/>
    </source>
</evidence>
<dbReference type="EMBL" id="PZKC01000002">
    <property type="protein sequence ID" value="PTD97712.1"/>
    <property type="molecule type" value="Genomic_DNA"/>
</dbReference>
<comment type="caution">
    <text evidence="1">The sequence shown here is derived from an EMBL/GenBank/DDBJ whole genome shotgun (WGS) entry which is preliminary data.</text>
</comment>
<keyword evidence="2" id="KW-1185">Reference proteome</keyword>
<keyword evidence="1" id="KW-0808">Transferase</keyword>
<dbReference type="RefSeq" id="WP_107492232.1">
    <property type="nucleotide sequence ID" value="NZ_PZKC01000002.1"/>
</dbReference>
<dbReference type="Pfam" id="PF07357">
    <property type="entry name" value="DRAT"/>
    <property type="match status" value="1"/>
</dbReference>
<name>A0A2T4IIY8_9RHOO</name>
<proteinExistence type="predicted"/>
<dbReference type="GO" id="GO:0030701">
    <property type="term" value="F:NAD+-dinitrogen-reductase ADP-D-ribosyltransferase activity"/>
    <property type="evidence" value="ECO:0007669"/>
    <property type="project" value="InterPro"/>
</dbReference>
<reference evidence="1 2" key="2">
    <citation type="submission" date="2018-04" db="EMBL/GenBank/DDBJ databases">
        <title>Thauera lacus sp. nov., isolated from an saline lake in Inner Mongolia, China.</title>
        <authorList>
            <person name="Liang Q.-Y."/>
        </authorList>
    </citation>
    <scope>NUCLEOTIDE SEQUENCE [LARGE SCALE GENOMIC DNA]</scope>
    <source>
        <strain evidence="1 2">D20</strain>
    </source>
</reference>
<dbReference type="Proteomes" id="UP000241193">
    <property type="component" value="Unassembled WGS sequence"/>
</dbReference>
<sequence length="308" mass="33801">MPELLPQAPASGSKPAYDNTPTICRATDIDPVRARLSAPATLRLPVNRCNLPAEALASLAFQLSPVALEVDGVRPLHGPLFDCLSLVEDATERAALFQRHMCAHFLLDDAPAQGLSSAARIDRSRLDYLRLLRGWLFDSEGREGAVLKSWVESRFGLLTSFHRRPLGDGDCPARRDFERERALGLYATGALEAQIDLLYTYAQHELTRRHRGASHLTLYRGISGRDALPVLDTLADGHVLVLLNNLSSFSASRERADEFGDRVLECAVPLTKILAFSHLLPGRLQGEDEHLVIGGVCAARWLPAGSVR</sequence>
<dbReference type="AlphaFoldDB" id="A0A2T4IIY8"/>
<dbReference type="OrthoDB" id="183043at2"/>
<organism evidence="1 2">
    <name type="scientific">Pseudothauera lacus</name>
    <dbReference type="NCBI Taxonomy" id="2136175"/>
    <lineage>
        <taxon>Bacteria</taxon>
        <taxon>Pseudomonadati</taxon>
        <taxon>Pseudomonadota</taxon>
        <taxon>Betaproteobacteria</taxon>
        <taxon>Rhodocyclales</taxon>
        <taxon>Zoogloeaceae</taxon>
        <taxon>Pseudothauera</taxon>
    </lineage>
</organism>
<gene>
    <name evidence="1" type="ORF">C8261_03285</name>
</gene>
<dbReference type="InterPro" id="IPR009953">
    <property type="entry name" value="DRA_trans"/>
</dbReference>